<evidence type="ECO:0000313" key="2">
    <source>
        <dbReference type="Proteomes" id="UP001189429"/>
    </source>
</evidence>
<feature type="non-terminal residue" evidence="1">
    <location>
        <position position="1"/>
    </location>
</feature>
<keyword evidence="2" id="KW-1185">Reference proteome</keyword>
<name>A0ABN9QRA1_9DINO</name>
<evidence type="ECO:0000313" key="1">
    <source>
        <dbReference type="EMBL" id="CAK0807594.1"/>
    </source>
</evidence>
<accession>A0ABN9QRA1</accession>
<sequence>GLVAPGGIRFASPSLAERQCLQFLAEKYKLKPEFVHFKCVWLLHIAVAITGMTPARVPIHGPSGAAGGESDGFVLGSLNQPCLLKRFERGVSNGRITPLGKFARKRGQFAAGLHSPVPDLSPTTLAHRVAALFPNGSLASEDAFRVWVFYDLVFRFFADIAGFEAFLEVT</sequence>
<dbReference type="EMBL" id="CAUYUJ010003965">
    <property type="protein sequence ID" value="CAK0807594.1"/>
    <property type="molecule type" value="Genomic_DNA"/>
</dbReference>
<comment type="caution">
    <text evidence="1">The sequence shown here is derived from an EMBL/GenBank/DDBJ whole genome shotgun (WGS) entry which is preliminary data.</text>
</comment>
<organism evidence="1 2">
    <name type="scientific">Prorocentrum cordatum</name>
    <dbReference type="NCBI Taxonomy" id="2364126"/>
    <lineage>
        <taxon>Eukaryota</taxon>
        <taxon>Sar</taxon>
        <taxon>Alveolata</taxon>
        <taxon>Dinophyceae</taxon>
        <taxon>Prorocentrales</taxon>
        <taxon>Prorocentraceae</taxon>
        <taxon>Prorocentrum</taxon>
    </lineage>
</organism>
<reference evidence="1" key="1">
    <citation type="submission" date="2023-10" db="EMBL/GenBank/DDBJ databases">
        <authorList>
            <person name="Chen Y."/>
            <person name="Shah S."/>
            <person name="Dougan E. K."/>
            <person name="Thang M."/>
            <person name="Chan C."/>
        </authorList>
    </citation>
    <scope>NUCLEOTIDE SEQUENCE [LARGE SCALE GENOMIC DNA]</scope>
</reference>
<feature type="non-terminal residue" evidence="1">
    <location>
        <position position="170"/>
    </location>
</feature>
<dbReference type="Proteomes" id="UP001189429">
    <property type="component" value="Unassembled WGS sequence"/>
</dbReference>
<proteinExistence type="predicted"/>
<protein>
    <submittedName>
        <fullName evidence="1">Uncharacterized protein</fullName>
    </submittedName>
</protein>
<gene>
    <name evidence="1" type="ORF">PCOR1329_LOCUS13430</name>
</gene>